<dbReference type="EMBL" id="AXCN02001202">
    <property type="status" value="NOT_ANNOTATED_CDS"/>
    <property type="molecule type" value="Genomic_DNA"/>
</dbReference>
<feature type="region of interest" description="Disordered" evidence="5">
    <location>
        <begin position="203"/>
        <end position="222"/>
    </location>
</feature>
<keyword evidence="2" id="KW-0963">Cytoplasm</keyword>
<feature type="compositionally biased region" description="Polar residues" evidence="5">
    <location>
        <begin position="685"/>
        <end position="702"/>
    </location>
</feature>
<feature type="region of interest" description="Disordered" evidence="5">
    <location>
        <begin position="39"/>
        <end position="84"/>
    </location>
</feature>
<feature type="region of interest" description="Disordered" evidence="5">
    <location>
        <begin position="1"/>
        <end position="21"/>
    </location>
</feature>
<feature type="region of interest" description="Disordered" evidence="5">
    <location>
        <begin position="793"/>
        <end position="856"/>
    </location>
</feature>
<keyword evidence="7" id="KW-1185">Reference proteome</keyword>
<evidence type="ECO:0000256" key="3">
    <source>
        <dbReference type="ARBA" id="ARBA00023054"/>
    </source>
</evidence>
<feature type="region of interest" description="Disordered" evidence="5">
    <location>
        <begin position="160"/>
        <end position="186"/>
    </location>
</feature>
<dbReference type="Pfam" id="PF06818">
    <property type="entry name" value="Fez1"/>
    <property type="match status" value="2"/>
</dbReference>
<evidence type="ECO:0000313" key="6">
    <source>
        <dbReference type="EnsemblMetazoa" id="AFAF019091-PA"/>
    </source>
</evidence>
<feature type="compositionally biased region" description="Basic and acidic residues" evidence="5">
    <location>
        <begin position="1"/>
        <end position="12"/>
    </location>
</feature>
<feature type="compositionally biased region" description="Low complexity" evidence="5">
    <location>
        <begin position="164"/>
        <end position="174"/>
    </location>
</feature>
<dbReference type="VEuPathDB" id="VectorBase:AFAF019091"/>
<proteinExistence type="predicted"/>
<keyword evidence="3 4" id="KW-0175">Coiled coil</keyword>
<evidence type="ECO:0000256" key="2">
    <source>
        <dbReference type="ARBA" id="ARBA00022490"/>
    </source>
</evidence>
<feature type="compositionally biased region" description="Low complexity" evidence="5">
    <location>
        <begin position="124"/>
        <end position="135"/>
    </location>
</feature>
<feature type="coiled-coil region" evidence="4">
    <location>
        <begin position="487"/>
        <end position="591"/>
    </location>
</feature>
<reference evidence="7" key="1">
    <citation type="submission" date="2014-01" db="EMBL/GenBank/DDBJ databases">
        <title>The Genome Sequence of Anopheles farauti FAR1 (V2).</title>
        <authorList>
            <consortium name="The Broad Institute Genomics Platform"/>
            <person name="Neafsey D.E."/>
            <person name="Besansky N."/>
            <person name="Howell P."/>
            <person name="Walton C."/>
            <person name="Young S.K."/>
            <person name="Zeng Q."/>
            <person name="Gargeya S."/>
            <person name="Fitzgerald M."/>
            <person name="Haas B."/>
            <person name="Abouelleil A."/>
            <person name="Allen A.W."/>
            <person name="Alvarado L."/>
            <person name="Arachchi H.M."/>
            <person name="Berlin A.M."/>
            <person name="Chapman S.B."/>
            <person name="Gainer-Dewar J."/>
            <person name="Goldberg J."/>
            <person name="Griggs A."/>
            <person name="Gujja S."/>
            <person name="Hansen M."/>
            <person name="Howarth C."/>
            <person name="Imamovic A."/>
            <person name="Ireland A."/>
            <person name="Larimer J."/>
            <person name="McCowan C."/>
            <person name="Murphy C."/>
            <person name="Pearson M."/>
            <person name="Poon T.W."/>
            <person name="Priest M."/>
            <person name="Roberts A."/>
            <person name="Saif S."/>
            <person name="Shea T."/>
            <person name="Sisk P."/>
            <person name="Sykes S."/>
            <person name="Wortman J."/>
            <person name="Nusbaum C."/>
            <person name="Birren B."/>
        </authorList>
    </citation>
    <scope>NUCLEOTIDE SEQUENCE [LARGE SCALE GENOMIC DNA]</scope>
    <source>
        <strain evidence="7">FAR1</strain>
    </source>
</reference>
<reference evidence="6" key="2">
    <citation type="submission" date="2020-05" db="UniProtKB">
        <authorList>
            <consortium name="EnsemblMetazoa"/>
        </authorList>
    </citation>
    <scope>IDENTIFICATION</scope>
    <source>
        <strain evidence="6">FAR1</strain>
    </source>
</reference>
<feature type="compositionally biased region" description="Polar residues" evidence="5">
    <location>
        <begin position="834"/>
        <end position="851"/>
    </location>
</feature>
<accession>A0A182QXX4</accession>
<comment type="subcellular location">
    <subcellularLocation>
        <location evidence="1">Cytoplasm</location>
    </subcellularLocation>
</comment>
<evidence type="ECO:0000256" key="4">
    <source>
        <dbReference type="SAM" id="Coils"/>
    </source>
</evidence>
<feature type="compositionally biased region" description="Basic and acidic residues" evidence="5">
    <location>
        <begin position="803"/>
        <end position="815"/>
    </location>
</feature>
<evidence type="ECO:0000256" key="5">
    <source>
        <dbReference type="SAM" id="MobiDB-lite"/>
    </source>
</evidence>
<feature type="region of interest" description="Disordered" evidence="5">
    <location>
        <begin position="678"/>
        <end position="724"/>
    </location>
</feature>
<organism evidence="6 7">
    <name type="scientific">Anopheles farauti</name>
    <dbReference type="NCBI Taxonomy" id="69004"/>
    <lineage>
        <taxon>Eukaryota</taxon>
        <taxon>Metazoa</taxon>
        <taxon>Ecdysozoa</taxon>
        <taxon>Arthropoda</taxon>
        <taxon>Hexapoda</taxon>
        <taxon>Insecta</taxon>
        <taxon>Pterygota</taxon>
        <taxon>Neoptera</taxon>
        <taxon>Endopterygota</taxon>
        <taxon>Diptera</taxon>
        <taxon>Nematocera</taxon>
        <taxon>Culicoidea</taxon>
        <taxon>Culicidae</taxon>
        <taxon>Anophelinae</taxon>
        <taxon>Anopheles</taxon>
    </lineage>
</organism>
<dbReference type="STRING" id="69004.A0A182QXX4"/>
<dbReference type="Proteomes" id="UP000075886">
    <property type="component" value="Unassembled WGS sequence"/>
</dbReference>
<evidence type="ECO:0000313" key="7">
    <source>
        <dbReference type="Proteomes" id="UP000075886"/>
    </source>
</evidence>
<protein>
    <submittedName>
        <fullName evidence="6">Uncharacterized protein</fullName>
    </submittedName>
</protein>
<dbReference type="InterPro" id="IPR045329">
    <property type="entry name" value="LZTS"/>
</dbReference>
<evidence type="ECO:0000256" key="1">
    <source>
        <dbReference type="ARBA" id="ARBA00004496"/>
    </source>
</evidence>
<dbReference type="PANTHER" id="PTHR19354:SF2">
    <property type="entry name" value="LEUCINE-RICH REPEAT-CONTAINING PROTEIN DDB_G0290503"/>
    <property type="match status" value="1"/>
</dbReference>
<dbReference type="AlphaFoldDB" id="A0A182QXX4"/>
<dbReference type="EnsemblMetazoa" id="AFAF019091-RA">
    <property type="protein sequence ID" value="AFAF019091-PA"/>
    <property type="gene ID" value="AFAF019091"/>
</dbReference>
<feature type="region of interest" description="Disordered" evidence="5">
    <location>
        <begin position="114"/>
        <end position="145"/>
    </location>
</feature>
<name>A0A182QXX4_9DIPT</name>
<dbReference type="PANTHER" id="PTHR19354">
    <property type="entry name" value="ZIPPER PUTATIVE TUMOR SUPPRESSOR 2 HOMOLOG-LIKE PROTEIN-RELATED"/>
    <property type="match status" value="1"/>
</dbReference>
<dbReference type="GO" id="GO:0005737">
    <property type="term" value="C:cytoplasm"/>
    <property type="evidence" value="ECO:0007669"/>
    <property type="project" value="UniProtKB-SubCell"/>
</dbReference>
<sequence length="928" mass="103145">MRRLTDAMETRETSAPSSLLLPATSPLLTSYSSSVKKTNYGSAAATPPSHGITTGTPVSLRPKGHYRSSSLENNPFHPHGGKPMIGLSIAQASFTGTLKSRREQKRISDFLNKQSTNLGGAGSSGASSLTLVSTTRDPQSESSLRKAHFENIREIFEKNNSKSAAAAQQQQQHAKNGGKIAGGGPQVDRTVAAMMAANVATPSELASSNGGGSASTLGIPIDDKPPKIQACSGILGKGKQVIRPIAFKPVPYKCNTPNYGAPIGGRLTELSDRYGSTPSLGPTMSLQYKFGSTTDLHHLQQQSGSGSNGATPVASIGPCSGTGSSMSASIGPIGGGMMSNSYHPHYHHQYSTLTRKGSSTIPFKTYDSLESILKLPDSMVASYPNPSQGLYHQQDVLDMAPSPSDSGISELEAALRDRDSELAYLRQTMEHNEQVIFKVHQDKEKHWEQELNRLKAIHESRLRAGAQKVHKLEQLLMMQTFQLRQDKKRLQEENARLHSDQAQLREQTEQYKSELGQVRLNAKELKDQNGDLLDEIQMLRRVISDLKERLEESEWNLCQKNGEVALMKTQLKDAQSELSAKDQEIVQLKADMKLQNYDDISLKKSEIKKELDFDLEISQLNRIVIFKDQIIVLMNNEIQKLRKELSDISILRGYEGAPTGRYARYKKKLELVAQKFEESDRRNDTNNNTQIANSNCNSNKPTESPCEESNDIDKPGSTPTEMQISSSEIIRNYFNSKLEINKKLFLSTKICNYSDEDKSNIIDAYGSAKQQVDMTDITLNLSSLLPNSLTEPVQEIPTVGGDSYHHQSSSDDDYKSMTPTQDEREEQERESDSKSAAQSVDQMAATTVNGKRQQDATDELERLNRELASCRENFELERAKWADEKEKVLIYQRQLQKNYIEMSKRTQLLEDRLKTLQLQPTVSTSEQS</sequence>